<proteinExistence type="predicted"/>
<dbReference type="RefSeq" id="WP_187245961.1">
    <property type="nucleotide sequence ID" value="NZ_BAAAOK010000001.1"/>
</dbReference>
<evidence type="ECO:0000313" key="2">
    <source>
        <dbReference type="Proteomes" id="UP000805614"/>
    </source>
</evidence>
<sequence>MATLLGLTTAIVLAGCSNDLDPVVGHWRADKSHAETFTYLFRDFGNKSEIDIGDDGRAVVSPNHGTDCGGTITREDDAAGAERFRITLGCPGLPHTMTATLKKNNGGPDVLEMSIPDEPDTGVFRFNRMP</sequence>
<protein>
    <recommendedName>
        <fullName evidence="3">META domain-containing protein</fullName>
    </recommendedName>
</protein>
<keyword evidence="2" id="KW-1185">Reference proteome</keyword>
<evidence type="ECO:0000313" key="1">
    <source>
        <dbReference type="EMBL" id="MBC6468915.1"/>
    </source>
</evidence>
<dbReference type="EMBL" id="JABVEC010000022">
    <property type="protein sequence ID" value="MBC6468915.1"/>
    <property type="molecule type" value="Genomic_DNA"/>
</dbReference>
<accession>A0ABR7LVY6</accession>
<organism evidence="1 2">
    <name type="scientific">Actinomadura alba</name>
    <dbReference type="NCBI Taxonomy" id="406431"/>
    <lineage>
        <taxon>Bacteria</taxon>
        <taxon>Bacillati</taxon>
        <taxon>Actinomycetota</taxon>
        <taxon>Actinomycetes</taxon>
        <taxon>Streptosporangiales</taxon>
        <taxon>Thermomonosporaceae</taxon>
        <taxon>Actinomadura</taxon>
    </lineage>
</organism>
<gene>
    <name evidence="1" type="ORF">HKK74_25975</name>
</gene>
<comment type="caution">
    <text evidence="1">The sequence shown here is derived from an EMBL/GenBank/DDBJ whole genome shotgun (WGS) entry which is preliminary data.</text>
</comment>
<name>A0ABR7LVY6_9ACTN</name>
<evidence type="ECO:0008006" key="3">
    <source>
        <dbReference type="Google" id="ProtNLM"/>
    </source>
</evidence>
<reference evidence="1 2" key="1">
    <citation type="submission" date="2020-06" db="EMBL/GenBank/DDBJ databases">
        <title>Actinomadura xiongansis sp. nov., isolated from soil of Baiyangdian.</title>
        <authorList>
            <person name="Zhang X."/>
        </authorList>
    </citation>
    <scope>NUCLEOTIDE SEQUENCE [LARGE SCALE GENOMIC DNA]</scope>
    <source>
        <strain evidence="1 2">HBUM206468</strain>
    </source>
</reference>
<dbReference type="Proteomes" id="UP000805614">
    <property type="component" value="Unassembled WGS sequence"/>
</dbReference>